<accession>A0A4Y2GTJ7</accession>
<gene>
    <name evidence="1" type="ORF">AVEN_105537_1</name>
</gene>
<protein>
    <submittedName>
        <fullName evidence="1">Uncharacterized protein</fullName>
    </submittedName>
</protein>
<comment type="caution">
    <text evidence="1">The sequence shown here is derived from an EMBL/GenBank/DDBJ whole genome shotgun (WGS) entry which is preliminary data.</text>
</comment>
<name>A0A4Y2GTJ7_ARAVE</name>
<organism evidence="1 2">
    <name type="scientific">Araneus ventricosus</name>
    <name type="common">Orbweaver spider</name>
    <name type="synonym">Epeira ventricosa</name>
    <dbReference type="NCBI Taxonomy" id="182803"/>
    <lineage>
        <taxon>Eukaryota</taxon>
        <taxon>Metazoa</taxon>
        <taxon>Ecdysozoa</taxon>
        <taxon>Arthropoda</taxon>
        <taxon>Chelicerata</taxon>
        <taxon>Arachnida</taxon>
        <taxon>Araneae</taxon>
        <taxon>Araneomorphae</taxon>
        <taxon>Entelegynae</taxon>
        <taxon>Araneoidea</taxon>
        <taxon>Araneidae</taxon>
        <taxon>Araneus</taxon>
    </lineage>
</organism>
<evidence type="ECO:0000313" key="2">
    <source>
        <dbReference type="Proteomes" id="UP000499080"/>
    </source>
</evidence>
<dbReference type="AlphaFoldDB" id="A0A4Y2GTJ7"/>
<dbReference type="Proteomes" id="UP000499080">
    <property type="component" value="Unassembled WGS sequence"/>
</dbReference>
<dbReference type="EMBL" id="BGPR01001517">
    <property type="protein sequence ID" value="GBM55818.1"/>
    <property type="molecule type" value="Genomic_DNA"/>
</dbReference>
<sequence>MECSPADFLVYIAFYSLLHVRACVKALKGDTCRGGATGTRCSRYGYKWEHVCCVFEWQCSHAANRLSTL</sequence>
<feature type="non-terminal residue" evidence="1">
    <location>
        <position position="69"/>
    </location>
</feature>
<reference evidence="1 2" key="1">
    <citation type="journal article" date="2019" name="Sci. Rep.">
        <title>Orb-weaving spider Araneus ventricosus genome elucidates the spidroin gene catalogue.</title>
        <authorList>
            <person name="Kono N."/>
            <person name="Nakamura H."/>
            <person name="Ohtoshi R."/>
            <person name="Moran D.A.P."/>
            <person name="Shinohara A."/>
            <person name="Yoshida Y."/>
            <person name="Fujiwara M."/>
            <person name="Mori M."/>
            <person name="Tomita M."/>
            <person name="Arakawa K."/>
        </authorList>
    </citation>
    <scope>NUCLEOTIDE SEQUENCE [LARGE SCALE GENOMIC DNA]</scope>
</reference>
<evidence type="ECO:0000313" key="1">
    <source>
        <dbReference type="EMBL" id="GBM55818.1"/>
    </source>
</evidence>
<proteinExistence type="predicted"/>
<keyword evidence="2" id="KW-1185">Reference proteome</keyword>